<gene>
    <name evidence="2" type="ORF">GCM10018785_10580</name>
</gene>
<protein>
    <submittedName>
        <fullName evidence="2">Uncharacterized protein</fullName>
    </submittedName>
</protein>
<name>A0A919DGQ5_9ACTN</name>
<dbReference type="Proteomes" id="UP000608024">
    <property type="component" value="Unassembled WGS sequence"/>
</dbReference>
<dbReference type="EMBL" id="BNBT01000009">
    <property type="protein sequence ID" value="GHE42847.1"/>
    <property type="molecule type" value="Genomic_DNA"/>
</dbReference>
<reference evidence="2" key="2">
    <citation type="submission" date="2020-09" db="EMBL/GenBank/DDBJ databases">
        <authorList>
            <person name="Sun Q."/>
            <person name="Ohkuma M."/>
        </authorList>
    </citation>
    <scope>NUCLEOTIDE SEQUENCE</scope>
    <source>
        <strain evidence="2">JCM 4784</strain>
    </source>
</reference>
<evidence type="ECO:0000313" key="2">
    <source>
        <dbReference type="EMBL" id="GHE42847.1"/>
    </source>
</evidence>
<evidence type="ECO:0000313" key="3">
    <source>
        <dbReference type="Proteomes" id="UP000608024"/>
    </source>
</evidence>
<reference evidence="2" key="1">
    <citation type="journal article" date="2014" name="Int. J. Syst. Evol. Microbiol.">
        <title>Complete genome sequence of Corynebacterium casei LMG S-19264T (=DSM 44701T), isolated from a smear-ripened cheese.</title>
        <authorList>
            <consortium name="US DOE Joint Genome Institute (JGI-PGF)"/>
            <person name="Walter F."/>
            <person name="Albersmeier A."/>
            <person name="Kalinowski J."/>
            <person name="Ruckert C."/>
        </authorList>
    </citation>
    <scope>NUCLEOTIDE SEQUENCE</scope>
    <source>
        <strain evidence="2">JCM 4784</strain>
    </source>
</reference>
<sequence length="60" mass="6385">MSAALRPVTARIIAVLHRANHTGASAYNAPGHEIAQRVSKVAEEAGGRGSSRCLLRHDRP</sequence>
<organism evidence="2 3">
    <name type="scientific">Streptomyces longispororuber</name>
    <dbReference type="NCBI Taxonomy" id="68230"/>
    <lineage>
        <taxon>Bacteria</taxon>
        <taxon>Bacillati</taxon>
        <taxon>Actinomycetota</taxon>
        <taxon>Actinomycetes</taxon>
        <taxon>Kitasatosporales</taxon>
        <taxon>Streptomycetaceae</taxon>
        <taxon>Streptomyces</taxon>
    </lineage>
</organism>
<feature type="region of interest" description="Disordered" evidence="1">
    <location>
        <begin position="38"/>
        <end position="60"/>
    </location>
</feature>
<evidence type="ECO:0000256" key="1">
    <source>
        <dbReference type="SAM" id="MobiDB-lite"/>
    </source>
</evidence>
<keyword evidence="3" id="KW-1185">Reference proteome</keyword>
<comment type="caution">
    <text evidence="2">The sequence shown here is derived from an EMBL/GenBank/DDBJ whole genome shotgun (WGS) entry which is preliminary data.</text>
</comment>
<proteinExistence type="predicted"/>
<dbReference type="AlphaFoldDB" id="A0A919DGQ5"/>
<accession>A0A919DGQ5</accession>